<keyword evidence="1" id="KW-0408">Iron</keyword>
<dbReference type="GO" id="GO:0020037">
    <property type="term" value="F:heme binding"/>
    <property type="evidence" value="ECO:0007669"/>
    <property type="project" value="InterPro"/>
</dbReference>
<dbReference type="GO" id="GO:0071949">
    <property type="term" value="F:FAD binding"/>
    <property type="evidence" value="ECO:0007669"/>
    <property type="project" value="TreeGrafter"/>
</dbReference>
<dbReference type="GO" id="GO:0005344">
    <property type="term" value="F:oxygen carrier activity"/>
    <property type="evidence" value="ECO:0007669"/>
    <property type="project" value="UniProtKB-KW"/>
</dbReference>
<dbReference type="GO" id="GO:0019825">
    <property type="term" value="F:oxygen binding"/>
    <property type="evidence" value="ECO:0007669"/>
    <property type="project" value="InterPro"/>
</dbReference>
<organism evidence="3">
    <name type="scientific">Kuenenia stuttgartiensis</name>
    <dbReference type="NCBI Taxonomy" id="174633"/>
    <lineage>
        <taxon>Bacteria</taxon>
        <taxon>Pseudomonadati</taxon>
        <taxon>Planctomycetota</taxon>
        <taxon>Candidatus Brocadiia</taxon>
        <taxon>Candidatus Brocadiales</taxon>
        <taxon>Candidatus Brocadiaceae</taxon>
        <taxon>Candidatus Kuenenia</taxon>
    </lineage>
</organism>
<dbReference type="GO" id="GO:0046210">
    <property type="term" value="P:nitric oxide catabolic process"/>
    <property type="evidence" value="ECO:0007669"/>
    <property type="project" value="TreeGrafter"/>
</dbReference>
<sequence length="139" mass="15834">MRPEQIELVRKTFAKIQPVSYKAAEMFYRHLFETDPSLRQLFKRDIKKQGRMLMQMIDFAVKGLDDPEIILPAIQALGKRHIGYGVKEEHYETVGNALLWTLEQGLGDAFTLEVKEAWSEAYKLLAGVMIEAASGSKCT</sequence>
<name>Q1Q046_KUEST</name>
<reference evidence="4 5" key="3">
    <citation type="submission" date="2020-02" db="EMBL/GenBank/DDBJ databases">
        <title>Newly sequenced genome of strain CSTR1 showed variability in Candidatus Kuenenia stuttgartiensis genomes.</title>
        <authorList>
            <person name="Ding C."/>
            <person name="Adrian L."/>
        </authorList>
    </citation>
    <scope>NUCLEOTIDE SEQUENCE [LARGE SCALE GENOMIC DNA]</scope>
    <source>
        <strain evidence="4 5">CSTR1</strain>
    </source>
</reference>
<evidence type="ECO:0000313" key="4">
    <source>
        <dbReference type="EMBL" id="QII09918.1"/>
    </source>
</evidence>
<dbReference type="SUPFAM" id="SSF46458">
    <property type="entry name" value="Globin-like"/>
    <property type="match status" value="1"/>
</dbReference>
<dbReference type="GO" id="GO:0008941">
    <property type="term" value="F:nitric oxide dioxygenase NAD(P)H activity"/>
    <property type="evidence" value="ECO:0007669"/>
    <property type="project" value="TreeGrafter"/>
</dbReference>
<protein>
    <submittedName>
        <fullName evidence="4">Putative bacterial hemoglobin</fullName>
    </submittedName>
</protein>
<dbReference type="InterPro" id="IPR009050">
    <property type="entry name" value="Globin-like_sf"/>
</dbReference>
<dbReference type="EMBL" id="CP049055">
    <property type="protein sequence ID" value="QII09918.1"/>
    <property type="molecule type" value="Genomic_DNA"/>
</dbReference>
<dbReference type="PANTHER" id="PTHR43396:SF6">
    <property type="entry name" value="ABL201WP"/>
    <property type="match status" value="1"/>
</dbReference>
<evidence type="ECO:0000256" key="1">
    <source>
        <dbReference type="RuleBase" id="RU000356"/>
    </source>
</evidence>
<reference evidence="3" key="1">
    <citation type="journal article" date="2006" name="Nature">
        <title>Deciphering the evolution and metabolism of an anammox bacterium from a community genome.</title>
        <authorList>
            <person name="Strous M."/>
            <person name="Pelletier E."/>
            <person name="Mangenot S."/>
            <person name="Rattei T."/>
            <person name="Lehner A."/>
            <person name="Taylor M.W."/>
            <person name="Horn M."/>
            <person name="Daims H."/>
            <person name="Bartol-Mavel D."/>
            <person name="Wincker P."/>
            <person name="Barbe V."/>
            <person name="Fonknechten N."/>
            <person name="Vallenet D."/>
            <person name="Segurens B."/>
            <person name="Schenowitz-Truong C."/>
            <person name="Medigue C."/>
            <person name="Collingro A."/>
            <person name="Snel B."/>
            <person name="Dutilh B.E."/>
            <person name="OpDenCamp H.J.M."/>
            <person name="vanDerDrift C."/>
            <person name="Cirpus I."/>
            <person name="vanDePas-Schoonen K.T."/>
            <person name="Harhangi H.R."/>
            <person name="vanNiftrik L."/>
            <person name="Schmid M."/>
            <person name="Keltjens J."/>
            <person name="vanDeVossenberg J."/>
            <person name="Kartal B."/>
            <person name="Meier H."/>
            <person name="Frishman D."/>
            <person name="Huynen M.A."/>
            <person name="Mewes H."/>
            <person name="Weissenbach J."/>
            <person name="Jetten M.S.M."/>
            <person name="Wagner M."/>
            <person name="LePaslier D."/>
        </authorList>
    </citation>
    <scope>NUCLEOTIDE SEQUENCE</scope>
</reference>
<dbReference type="Pfam" id="PF00042">
    <property type="entry name" value="Globin"/>
    <property type="match status" value="1"/>
</dbReference>
<dbReference type="RefSeq" id="WP_164994437.1">
    <property type="nucleotide sequence ID" value="NZ_CP049055.1"/>
</dbReference>
<keyword evidence="1" id="KW-0479">Metal-binding</keyword>
<dbReference type="AlphaFoldDB" id="Q1Q046"/>
<dbReference type="GO" id="GO:0071500">
    <property type="term" value="P:cellular response to nitrosative stress"/>
    <property type="evidence" value="ECO:0007669"/>
    <property type="project" value="TreeGrafter"/>
</dbReference>
<keyword evidence="1" id="KW-0561">Oxygen transport</keyword>
<dbReference type="InterPro" id="IPR000971">
    <property type="entry name" value="Globin"/>
</dbReference>
<proteinExistence type="inferred from homology"/>
<accession>Q1Q046</accession>
<dbReference type="CDD" id="cd12131">
    <property type="entry name" value="HGbI-like"/>
    <property type="match status" value="1"/>
</dbReference>
<evidence type="ECO:0000259" key="2">
    <source>
        <dbReference type="PROSITE" id="PS01033"/>
    </source>
</evidence>
<gene>
    <name evidence="4" type="ORF">KsCSTR_05390</name>
    <name evidence="3" type="ORF">kustd1957</name>
</gene>
<keyword evidence="1" id="KW-0813">Transport</keyword>
<comment type="similarity">
    <text evidence="1">Belongs to the globin family.</text>
</comment>
<dbReference type="Gene3D" id="1.10.490.10">
    <property type="entry name" value="Globins"/>
    <property type="match status" value="1"/>
</dbReference>
<dbReference type="PROSITE" id="PS01033">
    <property type="entry name" value="GLOBIN"/>
    <property type="match status" value="1"/>
</dbReference>
<dbReference type="PANTHER" id="PTHR43396">
    <property type="entry name" value="FLAVOHEMOPROTEIN"/>
    <property type="match status" value="1"/>
</dbReference>
<keyword evidence="1" id="KW-0349">Heme</keyword>
<feature type="domain" description="Globin" evidence="2">
    <location>
        <begin position="1"/>
        <end position="134"/>
    </location>
</feature>
<reference evidence="3" key="2">
    <citation type="submission" date="2006-01" db="EMBL/GenBank/DDBJ databases">
        <authorList>
            <person name="Genoscope"/>
        </authorList>
    </citation>
    <scope>NUCLEOTIDE SEQUENCE</scope>
</reference>
<dbReference type="PRINTS" id="PR01907">
    <property type="entry name" value="WORMGLOBIN"/>
</dbReference>
<dbReference type="InterPro" id="IPR012292">
    <property type="entry name" value="Globin/Proto"/>
</dbReference>
<dbReference type="Proteomes" id="UP000501926">
    <property type="component" value="Chromosome"/>
</dbReference>
<evidence type="ECO:0000313" key="3">
    <source>
        <dbReference type="EMBL" id="CAJ72702.1"/>
    </source>
</evidence>
<evidence type="ECO:0000313" key="5">
    <source>
        <dbReference type="Proteomes" id="UP000501926"/>
    </source>
</evidence>
<dbReference type="EMBL" id="CT573072">
    <property type="protein sequence ID" value="CAJ72702.1"/>
    <property type="molecule type" value="Genomic_DNA"/>
</dbReference>